<dbReference type="AlphaFoldDB" id="A0A914UK05"/>
<organism evidence="3 4">
    <name type="scientific">Plectus sambesii</name>
    <dbReference type="NCBI Taxonomy" id="2011161"/>
    <lineage>
        <taxon>Eukaryota</taxon>
        <taxon>Metazoa</taxon>
        <taxon>Ecdysozoa</taxon>
        <taxon>Nematoda</taxon>
        <taxon>Chromadorea</taxon>
        <taxon>Plectida</taxon>
        <taxon>Plectina</taxon>
        <taxon>Plectoidea</taxon>
        <taxon>Plectidae</taxon>
        <taxon>Plectus</taxon>
    </lineage>
</organism>
<keyword evidence="2" id="KW-1133">Transmembrane helix</keyword>
<keyword evidence="2" id="KW-0472">Membrane</keyword>
<evidence type="ECO:0000313" key="3">
    <source>
        <dbReference type="Proteomes" id="UP000887566"/>
    </source>
</evidence>
<feature type="transmembrane region" description="Helical" evidence="2">
    <location>
        <begin position="90"/>
        <end position="112"/>
    </location>
</feature>
<accession>A0A914UK05</accession>
<keyword evidence="2" id="KW-0812">Transmembrane</keyword>
<dbReference type="Proteomes" id="UP000887566">
    <property type="component" value="Unplaced"/>
</dbReference>
<evidence type="ECO:0000256" key="2">
    <source>
        <dbReference type="SAM" id="Phobius"/>
    </source>
</evidence>
<evidence type="ECO:0000256" key="1">
    <source>
        <dbReference type="SAM" id="MobiDB-lite"/>
    </source>
</evidence>
<dbReference type="WBParaSite" id="PSAMB.scaffold10484size4051.g33347.t1">
    <property type="protein sequence ID" value="PSAMB.scaffold10484size4051.g33347.t1"/>
    <property type="gene ID" value="PSAMB.scaffold10484size4051.g33347"/>
</dbReference>
<feature type="transmembrane region" description="Helical" evidence="2">
    <location>
        <begin position="139"/>
        <end position="161"/>
    </location>
</feature>
<feature type="compositionally biased region" description="Basic and acidic residues" evidence="1">
    <location>
        <begin position="31"/>
        <end position="47"/>
    </location>
</feature>
<feature type="region of interest" description="Disordered" evidence="1">
    <location>
        <begin position="31"/>
        <end position="50"/>
    </location>
</feature>
<proteinExistence type="predicted"/>
<reference evidence="4" key="1">
    <citation type="submission" date="2022-11" db="UniProtKB">
        <authorList>
            <consortium name="WormBaseParasite"/>
        </authorList>
    </citation>
    <scope>IDENTIFICATION</scope>
</reference>
<evidence type="ECO:0000313" key="4">
    <source>
        <dbReference type="WBParaSite" id="PSAMB.scaffold10484size4051.g33347.t1"/>
    </source>
</evidence>
<name>A0A914UK05_9BILA</name>
<protein>
    <submittedName>
        <fullName evidence="4">Transmembrane protein</fullName>
    </submittedName>
</protein>
<keyword evidence="3" id="KW-1185">Reference proteome</keyword>
<sequence length="181" mass="20431">MLVPLFRDLLFGVRDSLRGFLVVHKLDQPPKQRKTVDDEKSPKKAADSTRTLSVLEARRIERARAEERESPTKRKQSEVLGRKPQAWKRVVQCVGLNVLCIVVLQLIVLPLIRGLSRFFCSVFFSDRWNPAETVWLSDLLGALSVLPVFLVSRVISALWFAGIAGASLRRRGLDPLIPASF</sequence>